<keyword evidence="5 7" id="KW-1133">Transmembrane helix</keyword>
<organism evidence="8 9">
    <name type="scientific">Zemynaea arenosa</name>
    <dbReference type="NCBI Taxonomy" id="2561931"/>
    <lineage>
        <taxon>Bacteria</taxon>
        <taxon>Pseudomonadati</taxon>
        <taxon>Pseudomonadota</taxon>
        <taxon>Betaproteobacteria</taxon>
        <taxon>Burkholderiales</taxon>
        <taxon>Oxalobacteraceae</taxon>
        <taxon>Telluria group</taxon>
        <taxon>Zemynaea</taxon>
    </lineage>
</organism>
<dbReference type="OrthoDB" id="871140at2"/>
<evidence type="ECO:0000256" key="5">
    <source>
        <dbReference type="ARBA" id="ARBA00022989"/>
    </source>
</evidence>
<dbReference type="GO" id="GO:0042158">
    <property type="term" value="P:lipoprotein biosynthetic process"/>
    <property type="evidence" value="ECO:0007669"/>
    <property type="project" value="InterPro"/>
</dbReference>
<dbReference type="InterPro" id="IPR001640">
    <property type="entry name" value="Lgt"/>
</dbReference>
<reference evidence="8 9" key="1">
    <citation type="submission" date="2019-03" db="EMBL/GenBank/DDBJ databases">
        <title>Draft Genome Sequence of Massilia arenosa sp. nov., a Novel Massilia Species Isolated from a Sandy-loam Maize Soil.</title>
        <authorList>
            <person name="Raths R."/>
            <person name="Peta V."/>
            <person name="Bucking H."/>
        </authorList>
    </citation>
    <scope>NUCLEOTIDE SEQUENCE [LARGE SCALE GENOMIC DNA]</scope>
    <source>
        <strain evidence="8 9">MC02</strain>
    </source>
</reference>
<dbReference type="GO" id="GO:0008961">
    <property type="term" value="F:phosphatidylglycerol-prolipoprotein diacylglyceryl transferase activity"/>
    <property type="evidence" value="ECO:0007669"/>
    <property type="project" value="InterPro"/>
</dbReference>
<dbReference type="PANTHER" id="PTHR30589:SF0">
    <property type="entry name" value="PHOSPHATIDYLGLYCEROL--PROLIPOPROTEIN DIACYLGLYCERYL TRANSFERASE"/>
    <property type="match status" value="1"/>
</dbReference>
<dbReference type="AlphaFoldDB" id="A0A4Y9STT5"/>
<dbReference type="PANTHER" id="PTHR30589">
    <property type="entry name" value="PROLIPOPROTEIN DIACYLGLYCERYL TRANSFERASE"/>
    <property type="match status" value="1"/>
</dbReference>
<dbReference type="Pfam" id="PF01790">
    <property type="entry name" value="LGT"/>
    <property type="match status" value="1"/>
</dbReference>
<keyword evidence="8" id="KW-0449">Lipoprotein</keyword>
<feature type="transmembrane region" description="Helical" evidence="7">
    <location>
        <begin position="108"/>
        <end position="131"/>
    </location>
</feature>
<dbReference type="EMBL" id="SPVF01000006">
    <property type="protein sequence ID" value="TFW30212.1"/>
    <property type="molecule type" value="Genomic_DNA"/>
</dbReference>
<feature type="transmembrane region" description="Helical" evidence="7">
    <location>
        <begin position="208"/>
        <end position="225"/>
    </location>
</feature>
<dbReference type="GO" id="GO:0005886">
    <property type="term" value="C:plasma membrane"/>
    <property type="evidence" value="ECO:0007669"/>
    <property type="project" value="InterPro"/>
</dbReference>
<evidence type="ECO:0000256" key="7">
    <source>
        <dbReference type="SAM" id="Phobius"/>
    </source>
</evidence>
<evidence type="ECO:0000313" key="9">
    <source>
        <dbReference type="Proteomes" id="UP000298438"/>
    </source>
</evidence>
<dbReference type="RefSeq" id="WP_135205221.1">
    <property type="nucleotide sequence ID" value="NZ_SPVF01000006.1"/>
</dbReference>
<feature type="transmembrane region" description="Helical" evidence="7">
    <location>
        <begin position="67"/>
        <end position="88"/>
    </location>
</feature>
<dbReference type="Proteomes" id="UP000298438">
    <property type="component" value="Unassembled WGS sequence"/>
</dbReference>
<keyword evidence="2" id="KW-1003">Cell membrane</keyword>
<comment type="caution">
    <text evidence="8">The sequence shown here is derived from an EMBL/GenBank/DDBJ whole genome shotgun (WGS) entry which is preliminary data.</text>
</comment>
<accession>A0A4Y9STT5</accession>
<feature type="transmembrane region" description="Helical" evidence="7">
    <location>
        <begin position="138"/>
        <end position="156"/>
    </location>
</feature>
<comment type="similarity">
    <text evidence="1">Belongs to the Lgt family.</text>
</comment>
<evidence type="ECO:0000256" key="1">
    <source>
        <dbReference type="ARBA" id="ARBA00007150"/>
    </source>
</evidence>
<keyword evidence="3 8" id="KW-0808">Transferase</keyword>
<feature type="transmembrane region" description="Helical" evidence="7">
    <location>
        <begin position="20"/>
        <end position="41"/>
    </location>
</feature>
<keyword evidence="4 7" id="KW-0812">Transmembrane</keyword>
<sequence>MSFPYLSDLIFYLTGYMLPLPFAMFGLFVACAMLAAGACLARELRRMHREGRIGAAQRRVRGVMTEVAPDTLVSDFTIVVLVAGVIGARLFHILENLPSFFADPAGMIFSRSGLSVFGGLILGAAAGAILLRRWRIPLRPFLDAIAPAMMLGYAIGRLGCQVSGDGDWGTVANMALKPAWLPTWLWAQTYEHNIYGAVIAAPGVYPTPVYETLMALACFALLWAIRKHPFRTGWLFAVYLLLAGAERLLIEQIRVNVKFSAWGLHFTQAEFIAVGFIAAGIAGMTLLRQPVRRKVGAYPMG</sequence>
<evidence type="ECO:0000256" key="2">
    <source>
        <dbReference type="ARBA" id="ARBA00022475"/>
    </source>
</evidence>
<proteinExistence type="inferred from homology"/>
<evidence type="ECO:0000256" key="6">
    <source>
        <dbReference type="ARBA" id="ARBA00023136"/>
    </source>
</evidence>
<protein>
    <submittedName>
        <fullName evidence="8">Prolipoprotein diacylglyceryl transferase</fullName>
    </submittedName>
</protein>
<evidence type="ECO:0000256" key="3">
    <source>
        <dbReference type="ARBA" id="ARBA00022679"/>
    </source>
</evidence>
<evidence type="ECO:0000256" key="4">
    <source>
        <dbReference type="ARBA" id="ARBA00022692"/>
    </source>
</evidence>
<gene>
    <name evidence="8" type="ORF">E4L96_00175</name>
</gene>
<feature type="transmembrane region" description="Helical" evidence="7">
    <location>
        <begin position="262"/>
        <end position="287"/>
    </location>
</feature>
<evidence type="ECO:0000313" key="8">
    <source>
        <dbReference type="EMBL" id="TFW30212.1"/>
    </source>
</evidence>
<feature type="transmembrane region" description="Helical" evidence="7">
    <location>
        <begin position="232"/>
        <end position="250"/>
    </location>
</feature>
<keyword evidence="6 7" id="KW-0472">Membrane</keyword>
<keyword evidence="9" id="KW-1185">Reference proteome</keyword>
<name>A0A4Y9STT5_9BURK</name>